<keyword evidence="3" id="KW-1185">Reference proteome</keyword>
<proteinExistence type="predicted"/>
<evidence type="ECO:0000259" key="1">
    <source>
        <dbReference type="Pfam" id="PF13470"/>
    </source>
</evidence>
<reference evidence="2 3" key="1">
    <citation type="journal article" date="2008" name="Appl. Environ. Microbiol.">
        <title>Hydrogenomics of the extremely thermophilic bacterium Caldicellulosiruptor saccharolyticus.</title>
        <authorList>
            <person name="van de Werken H.J."/>
            <person name="Verhaart M.R."/>
            <person name="VanFossen A.L."/>
            <person name="Willquist K."/>
            <person name="Lewis D.L."/>
            <person name="Nichols J.D."/>
            <person name="Goorissen H.P."/>
            <person name="Mongodin E.F."/>
            <person name="Nelson K.E."/>
            <person name="van Niel E.W."/>
            <person name="Stams A.J."/>
            <person name="Ward D.E."/>
            <person name="de Vos W.M."/>
            <person name="van der Oost J."/>
            <person name="Kelly R.M."/>
            <person name="Kengen S.W."/>
        </authorList>
    </citation>
    <scope>NUCLEOTIDE SEQUENCE [LARGE SCALE GENOMIC DNA]</scope>
    <source>
        <strain evidence="3">ATCC 43494 / DSM 8903 / Tp8T 6331</strain>
    </source>
</reference>
<evidence type="ECO:0000313" key="3">
    <source>
        <dbReference type="Proteomes" id="UP000000256"/>
    </source>
</evidence>
<name>A4XG22_CALS8</name>
<dbReference type="InterPro" id="IPR029060">
    <property type="entry name" value="PIN-like_dom_sf"/>
</dbReference>
<feature type="domain" description="PIN" evidence="1">
    <location>
        <begin position="3"/>
        <end position="98"/>
    </location>
</feature>
<dbReference type="AlphaFoldDB" id="A4XG22"/>
<dbReference type="eggNOG" id="COG1848">
    <property type="taxonomic scope" value="Bacteria"/>
</dbReference>
<dbReference type="STRING" id="351627.Csac_0209"/>
<dbReference type="EMBL" id="CP000679">
    <property type="protein sequence ID" value="ABP65857.1"/>
    <property type="molecule type" value="Genomic_DNA"/>
</dbReference>
<sequence>MTKVVIDTNVVLDWILGREPFKDAAEKMFEIITLRKDIKAYVTANSVTDLFYVAKKTMKVDRIRNLLLIIFKKVDIISVLKSDIIKSLKSDYNDLEDHYKLFVLSRYRQIT</sequence>
<protein>
    <recommendedName>
        <fullName evidence="1">PIN domain-containing protein</fullName>
    </recommendedName>
</protein>
<dbReference type="RefSeq" id="WP_011915822.1">
    <property type="nucleotide sequence ID" value="NC_009437.1"/>
</dbReference>
<organism evidence="2 3">
    <name type="scientific">Caldicellulosiruptor saccharolyticus (strain ATCC 43494 / DSM 8903 / Tp8T 6331)</name>
    <dbReference type="NCBI Taxonomy" id="351627"/>
    <lineage>
        <taxon>Bacteria</taxon>
        <taxon>Bacillati</taxon>
        <taxon>Bacillota</taxon>
        <taxon>Bacillota incertae sedis</taxon>
        <taxon>Caldicellulosiruptorales</taxon>
        <taxon>Caldicellulosiruptoraceae</taxon>
        <taxon>Caldicellulosiruptor</taxon>
    </lineage>
</organism>
<dbReference type="SUPFAM" id="SSF88723">
    <property type="entry name" value="PIN domain-like"/>
    <property type="match status" value="1"/>
</dbReference>
<gene>
    <name evidence="2" type="ordered locus">Csac_0209</name>
</gene>
<dbReference type="OrthoDB" id="9787727at2"/>
<accession>A4XG22</accession>
<dbReference type="KEGG" id="csc:Csac_0209"/>
<dbReference type="InterPro" id="IPR002716">
    <property type="entry name" value="PIN_dom"/>
</dbReference>
<dbReference type="Pfam" id="PF13470">
    <property type="entry name" value="PIN_3"/>
    <property type="match status" value="1"/>
</dbReference>
<evidence type="ECO:0000313" key="2">
    <source>
        <dbReference type="EMBL" id="ABP65857.1"/>
    </source>
</evidence>
<dbReference type="HOGENOM" id="CLU_124456_3_1_9"/>
<dbReference type="Proteomes" id="UP000000256">
    <property type="component" value="Chromosome"/>
</dbReference>